<dbReference type="EMBL" id="CP034791">
    <property type="protein sequence ID" value="AZT90248.1"/>
    <property type="molecule type" value="Genomic_DNA"/>
</dbReference>
<accession>A0A3T0D5F1</accession>
<organism evidence="1 2">
    <name type="scientific">Caldicellulosiruptor changbaiensis</name>
    <dbReference type="NCBI Taxonomy" id="1222016"/>
    <lineage>
        <taxon>Bacteria</taxon>
        <taxon>Bacillati</taxon>
        <taxon>Bacillota</taxon>
        <taxon>Bacillota incertae sedis</taxon>
        <taxon>Caldicellulosiruptorales</taxon>
        <taxon>Caldicellulosiruptoraceae</taxon>
        <taxon>Caldicellulosiruptor</taxon>
    </lineage>
</organism>
<evidence type="ECO:0000313" key="1">
    <source>
        <dbReference type="EMBL" id="AZT90248.1"/>
    </source>
</evidence>
<keyword evidence="2" id="KW-1185">Reference proteome</keyword>
<dbReference type="KEGG" id="ccha:ELD05_06115"/>
<reference evidence="1 2" key="1">
    <citation type="submission" date="2018-12" db="EMBL/GenBank/DDBJ databases">
        <title>Genome sequence from the cellulolytic species, Caldicellulosiruptor changbaiensis.</title>
        <authorList>
            <person name="Blumer-Schuette S.E."/>
            <person name="Mendoza C."/>
        </authorList>
    </citation>
    <scope>NUCLEOTIDE SEQUENCE [LARGE SCALE GENOMIC DNA]</scope>
    <source>
        <strain evidence="1 2">CBS-Z</strain>
    </source>
</reference>
<protein>
    <submittedName>
        <fullName evidence="1">Uncharacterized protein</fullName>
    </submittedName>
</protein>
<name>A0A3T0D5F1_9FIRM</name>
<dbReference type="RefSeq" id="WP_127351735.1">
    <property type="nucleotide sequence ID" value="NZ_CP034791.1"/>
</dbReference>
<sequence length="195" mass="22489">MTRVYVLSNSVQLKELFKNNFVDVIKKKGKKILEIDLAKNRNKKENLVLLVSQLKLLFDYIILYSDCPEQTAKICDIIIVLQNELLDGLSSVLNKQQVVLLFSDDTANRNLNGISSKIIDIGFSPQNTVNITHLEYGHDNKVTFNLFFQRAVEDIEGNFVIEKEITEHCVYTLIDYELLYVYPLITTLKVLFQLI</sequence>
<proteinExistence type="predicted"/>
<gene>
    <name evidence="1" type="ORF">ELD05_06115</name>
</gene>
<evidence type="ECO:0000313" key="2">
    <source>
        <dbReference type="Proteomes" id="UP000282930"/>
    </source>
</evidence>
<dbReference type="Proteomes" id="UP000282930">
    <property type="component" value="Chromosome"/>
</dbReference>
<dbReference type="AlphaFoldDB" id="A0A3T0D5F1"/>